<keyword evidence="4" id="KW-1185">Reference proteome</keyword>
<protein>
    <submittedName>
        <fullName evidence="2">Uncharacterized protein</fullName>
    </submittedName>
</protein>
<dbReference type="EMBL" id="CAMXCT010000274">
    <property type="protein sequence ID" value="CAI3976487.1"/>
    <property type="molecule type" value="Genomic_DNA"/>
</dbReference>
<dbReference type="InterPro" id="IPR001611">
    <property type="entry name" value="Leu-rich_rpt"/>
</dbReference>
<dbReference type="Pfam" id="PF13516">
    <property type="entry name" value="LRR_6"/>
    <property type="match status" value="1"/>
</dbReference>
<organism evidence="2">
    <name type="scientific">Cladocopium goreaui</name>
    <dbReference type="NCBI Taxonomy" id="2562237"/>
    <lineage>
        <taxon>Eukaryota</taxon>
        <taxon>Sar</taxon>
        <taxon>Alveolata</taxon>
        <taxon>Dinophyceae</taxon>
        <taxon>Suessiales</taxon>
        <taxon>Symbiodiniaceae</taxon>
        <taxon>Cladocopium</taxon>
    </lineage>
</organism>
<reference evidence="2" key="1">
    <citation type="submission" date="2022-10" db="EMBL/GenBank/DDBJ databases">
        <authorList>
            <person name="Chen Y."/>
            <person name="Dougan E. K."/>
            <person name="Chan C."/>
            <person name="Rhodes N."/>
            <person name="Thang M."/>
        </authorList>
    </citation>
    <scope>NUCLEOTIDE SEQUENCE</scope>
</reference>
<dbReference type="InterPro" id="IPR032675">
    <property type="entry name" value="LRR_dom_sf"/>
</dbReference>
<dbReference type="EMBL" id="CAMXCT030000274">
    <property type="protein sequence ID" value="CAL4763799.1"/>
    <property type="molecule type" value="Genomic_DNA"/>
</dbReference>
<feature type="chain" id="PRO_5043269629" evidence="1">
    <location>
        <begin position="22"/>
        <end position="341"/>
    </location>
</feature>
<keyword evidence="1" id="KW-0732">Signal</keyword>
<sequence>MWIWLIGLLIAFLLWWQPSIVRRITTAGHEWWEIYLRRLMFQSACSEARDDPDSGLRLYQLDENDVARTIQCLHKMLKEVPDMKTLQLSLSDLSTEAFLKIWAETQHLLKWSFHGCRLGYDQWSEDKNLALQPLRRGRVRVLHAIDCHITAPQLHHVAQDFGRPQMTAVEMTKKVNRAVPDLSLAWNLMALNLSMNPLVGAGRSLGTLMRSLPTLTALVLMQCELTLEDIEQIAKALPRSSLYYLELAQNALGSKGLLAIARTLAGSKLQSLGLERNEIEAGDALNELKLAHDKRPFSNLKLNHNHLSPNDLKAFEDSLKKVTSDFCPPGCRCFEGRGEVM</sequence>
<dbReference type="Proteomes" id="UP001152797">
    <property type="component" value="Unassembled WGS sequence"/>
</dbReference>
<evidence type="ECO:0000313" key="2">
    <source>
        <dbReference type="EMBL" id="CAI3976487.1"/>
    </source>
</evidence>
<dbReference type="Gene3D" id="3.80.10.10">
    <property type="entry name" value="Ribonuclease Inhibitor"/>
    <property type="match status" value="1"/>
</dbReference>
<dbReference type="SUPFAM" id="SSF52047">
    <property type="entry name" value="RNI-like"/>
    <property type="match status" value="1"/>
</dbReference>
<feature type="signal peptide" evidence="1">
    <location>
        <begin position="1"/>
        <end position="21"/>
    </location>
</feature>
<dbReference type="EMBL" id="CAMXCT020000274">
    <property type="protein sequence ID" value="CAL1129862.1"/>
    <property type="molecule type" value="Genomic_DNA"/>
</dbReference>
<evidence type="ECO:0000313" key="3">
    <source>
        <dbReference type="EMBL" id="CAL1129862.1"/>
    </source>
</evidence>
<dbReference type="OrthoDB" id="444506at2759"/>
<proteinExistence type="predicted"/>
<reference evidence="3" key="2">
    <citation type="submission" date="2024-04" db="EMBL/GenBank/DDBJ databases">
        <authorList>
            <person name="Chen Y."/>
            <person name="Shah S."/>
            <person name="Dougan E. K."/>
            <person name="Thang M."/>
            <person name="Chan C."/>
        </authorList>
    </citation>
    <scope>NUCLEOTIDE SEQUENCE [LARGE SCALE GENOMIC DNA]</scope>
</reference>
<accession>A0A9P1BN97</accession>
<gene>
    <name evidence="2" type="ORF">C1SCF055_LOCUS4700</name>
</gene>
<evidence type="ECO:0000256" key="1">
    <source>
        <dbReference type="SAM" id="SignalP"/>
    </source>
</evidence>
<name>A0A9P1BN97_9DINO</name>
<evidence type="ECO:0000313" key="4">
    <source>
        <dbReference type="Proteomes" id="UP001152797"/>
    </source>
</evidence>
<dbReference type="SMART" id="SM00368">
    <property type="entry name" value="LRR_RI"/>
    <property type="match status" value="3"/>
</dbReference>
<comment type="caution">
    <text evidence="2">The sequence shown here is derived from an EMBL/GenBank/DDBJ whole genome shotgun (WGS) entry which is preliminary data.</text>
</comment>
<dbReference type="AlphaFoldDB" id="A0A9P1BN97"/>